<gene>
    <name evidence="2" type="ORF">Sdia_60710</name>
</gene>
<keyword evidence="3" id="KW-1185">Reference proteome</keyword>
<organism evidence="2 3">
    <name type="scientific">Streptomyces diastaticus subsp. diastaticus</name>
    <dbReference type="NCBI Taxonomy" id="68040"/>
    <lineage>
        <taxon>Bacteria</taxon>
        <taxon>Bacillati</taxon>
        <taxon>Actinomycetota</taxon>
        <taxon>Actinomycetes</taxon>
        <taxon>Kitasatosporales</taxon>
        <taxon>Streptomycetaceae</taxon>
        <taxon>Streptomyces</taxon>
        <taxon>Streptomyces diastaticus group</taxon>
    </lineage>
</organism>
<evidence type="ECO:0000259" key="1">
    <source>
        <dbReference type="Pfam" id="PF01636"/>
    </source>
</evidence>
<proteinExistence type="predicted"/>
<reference evidence="2 3" key="1">
    <citation type="submission" date="2020-02" db="EMBL/GenBank/DDBJ databases">
        <title>Whole genome shotgun sequence of Streptomyces diastaticus subsp. diastaticus NBRC 13412.</title>
        <authorList>
            <person name="Ichikawa N."/>
            <person name="Komaki H."/>
            <person name="Tamura T."/>
        </authorList>
    </citation>
    <scope>NUCLEOTIDE SEQUENCE [LARGE SCALE GENOMIC DNA]</scope>
    <source>
        <strain evidence="2 3">NBRC 13412</strain>
    </source>
</reference>
<dbReference type="EMBL" id="BLLN01000009">
    <property type="protein sequence ID" value="GFH75303.1"/>
    <property type="molecule type" value="Genomic_DNA"/>
</dbReference>
<protein>
    <submittedName>
        <fullName evidence="2">Aminoglycoside phosphotransferase</fullName>
    </submittedName>
</protein>
<dbReference type="InterPro" id="IPR011009">
    <property type="entry name" value="Kinase-like_dom_sf"/>
</dbReference>
<dbReference type="InterPro" id="IPR002575">
    <property type="entry name" value="Aminoglycoside_PTrfase"/>
</dbReference>
<dbReference type="GeneID" id="95073211"/>
<comment type="caution">
    <text evidence="2">The sequence shown here is derived from an EMBL/GenBank/DDBJ whole genome shotgun (WGS) entry which is preliminary data.</text>
</comment>
<dbReference type="SUPFAM" id="SSF56112">
    <property type="entry name" value="Protein kinase-like (PK-like)"/>
    <property type="match status" value="1"/>
</dbReference>
<dbReference type="RefSeq" id="WP_189500589.1">
    <property type="nucleotide sequence ID" value="NZ_BLLN01000009.1"/>
</dbReference>
<dbReference type="Pfam" id="PF01636">
    <property type="entry name" value="APH"/>
    <property type="match status" value="1"/>
</dbReference>
<evidence type="ECO:0000313" key="3">
    <source>
        <dbReference type="Proteomes" id="UP000472710"/>
    </source>
</evidence>
<feature type="domain" description="Aminoglycoside phosphotransferase" evidence="1">
    <location>
        <begin position="36"/>
        <end position="252"/>
    </location>
</feature>
<dbReference type="Gene3D" id="3.90.1200.10">
    <property type="match status" value="1"/>
</dbReference>
<sequence>MTHAAPAPGGYDESELRQVLERGCTEVGLDCSDARLLRGHTNAVYLLERERTVVKIARRGSRIEGVERTVRFVRWLMSLDFPTAPLHPADQPVVVDQHAVTFWHYLPQPSHPVAASQLADPLRALHALPSPPVPLPAHDNLAAIRRSLSRITCLSTDALEFLNEYAAQLETHLEGVQYELPGGVIQGDPQHRNALHLDGAAVLCDWDTVALGQPEWDLVTVEVHCRRFGYGKQHYKAFADAYGWDVTRLPDYRTLAAIRELRMITTNARKVRHAPGSLIEVQRRVEGLRRNDQLLEWNIL</sequence>
<evidence type="ECO:0000313" key="2">
    <source>
        <dbReference type="EMBL" id="GFH75303.1"/>
    </source>
</evidence>
<accession>A0ABQ1CYL0</accession>
<name>A0ABQ1CYL0_STRDI</name>
<dbReference type="Proteomes" id="UP000472710">
    <property type="component" value="Unassembled WGS sequence"/>
</dbReference>